<dbReference type="EMBL" id="FNOJ01000025">
    <property type="protein sequence ID" value="SDW97835.1"/>
    <property type="molecule type" value="Genomic_DNA"/>
</dbReference>
<protein>
    <recommendedName>
        <fullName evidence="3">Homing endonuclease LAGLIDADG domain-containing protein</fullName>
    </recommendedName>
</protein>
<evidence type="ECO:0008006" key="3">
    <source>
        <dbReference type="Google" id="ProtNLM"/>
    </source>
</evidence>
<sequence>MNPDNPVFEIFTQVWEEKRRLPKVSDYRRIYRKEKSVSPEQVIQTHGTWSRVLEVFFQAYFTIHGYPTIPDYPFGALVSRAKVVRDRRGRWYLRFVSDDTTQIEILRSFMRRSSVTLVSRGKPSLYLRCYDVDLMCALEHACESQSVFRPTADFVRGYIDTHSHFRIDPAGRYRLTLTGPLVPECHDFLVALGARNTRVTKIKESYRMNLQAGSLRRIREALYPPGCVCNPEIRQKMFSV</sequence>
<gene>
    <name evidence="1" type="ORF">SAMN04489725_12530</name>
</gene>
<dbReference type="RefSeq" id="WP_074693770.1">
    <property type="nucleotide sequence ID" value="NZ_FNOJ01000025.1"/>
</dbReference>
<proteinExistence type="predicted"/>
<dbReference type="Proteomes" id="UP000182589">
    <property type="component" value="Unassembled WGS sequence"/>
</dbReference>
<keyword evidence="2" id="KW-1185">Reference proteome</keyword>
<reference evidence="2" key="1">
    <citation type="submission" date="2016-10" db="EMBL/GenBank/DDBJ databases">
        <authorList>
            <person name="Varghese N."/>
        </authorList>
    </citation>
    <scope>NUCLEOTIDE SEQUENCE [LARGE SCALE GENOMIC DNA]</scope>
    <source>
        <strain evidence="2">DSM 12489</strain>
    </source>
</reference>
<organism evidence="1 2">
    <name type="scientific">Alicyclobacillus hesperidum</name>
    <dbReference type="NCBI Taxonomy" id="89784"/>
    <lineage>
        <taxon>Bacteria</taxon>
        <taxon>Bacillati</taxon>
        <taxon>Bacillota</taxon>
        <taxon>Bacilli</taxon>
        <taxon>Bacillales</taxon>
        <taxon>Alicyclobacillaceae</taxon>
        <taxon>Alicyclobacillus</taxon>
    </lineage>
</organism>
<name>A0A1H2XYL5_9BACL</name>
<accession>A0A1H2XYL5</accession>
<evidence type="ECO:0000313" key="2">
    <source>
        <dbReference type="Proteomes" id="UP000182589"/>
    </source>
</evidence>
<evidence type="ECO:0000313" key="1">
    <source>
        <dbReference type="EMBL" id="SDW97835.1"/>
    </source>
</evidence>
<dbReference type="STRING" id="89784.SAMN04489725_12530"/>
<dbReference type="AlphaFoldDB" id="A0A1H2XYL5"/>